<organism evidence="1 2">
    <name type="scientific">Streptomyces formicae</name>
    <dbReference type="NCBI Taxonomy" id="1616117"/>
    <lineage>
        <taxon>Bacteria</taxon>
        <taxon>Bacillati</taxon>
        <taxon>Actinomycetota</taxon>
        <taxon>Actinomycetes</taxon>
        <taxon>Kitasatosporales</taxon>
        <taxon>Streptomycetaceae</taxon>
        <taxon>Streptomyces</taxon>
    </lineage>
</organism>
<dbReference type="EMBL" id="CP022685">
    <property type="protein sequence ID" value="ATL25619.1"/>
    <property type="molecule type" value="Genomic_DNA"/>
</dbReference>
<keyword evidence="2" id="KW-1185">Reference proteome</keyword>
<dbReference type="RefSeq" id="WP_098240699.1">
    <property type="nucleotide sequence ID" value="NZ_CP022685.1"/>
</dbReference>
<dbReference type="Gene3D" id="3.10.450.50">
    <property type="match status" value="1"/>
</dbReference>
<gene>
    <name evidence="1" type="ORF">KY5_0601c</name>
</gene>
<dbReference type="InterPro" id="IPR032710">
    <property type="entry name" value="NTF2-like_dom_sf"/>
</dbReference>
<dbReference type="SUPFAM" id="SSF54427">
    <property type="entry name" value="NTF2-like"/>
    <property type="match status" value="1"/>
</dbReference>
<evidence type="ECO:0000313" key="1">
    <source>
        <dbReference type="EMBL" id="ATL25619.1"/>
    </source>
</evidence>
<dbReference type="Proteomes" id="UP000221011">
    <property type="component" value="Chromosome"/>
</dbReference>
<dbReference type="KEGG" id="sfk:KY5_0601c"/>
<accession>A0A291Q1N4</accession>
<reference evidence="1 2" key="1">
    <citation type="submission" date="2017-08" db="EMBL/GenBank/DDBJ databases">
        <title>Complete Genome Sequence of Streptomyces formicae KY5, the formicamycin producer.</title>
        <authorList>
            <person name="Holmes N.A."/>
            <person name="Devine R."/>
            <person name="Qin Z."/>
            <person name="Seipke R.F."/>
            <person name="Wilkinson B."/>
            <person name="Hutchings M.I."/>
        </authorList>
    </citation>
    <scope>NUCLEOTIDE SEQUENCE [LARGE SCALE GENOMIC DNA]</scope>
    <source>
        <strain evidence="1 2">KY5</strain>
    </source>
</reference>
<evidence type="ECO:0000313" key="2">
    <source>
        <dbReference type="Proteomes" id="UP000221011"/>
    </source>
</evidence>
<evidence type="ECO:0008006" key="3">
    <source>
        <dbReference type="Google" id="ProtNLM"/>
    </source>
</evidence>
<protein>
    <recommendedName>
        <fullName evidence="3">SnoaL-like domain-containing protein</fullName>
    </recommendedName>
</protein>
<name>A0A291Q1N4_9ACTN</name>
<sequence length="129" mass="14220">MASQNRNAATLRAVYADLRTIGRYCAPTIVVHPAHHTRCDTGTLLGLDAATAHEQALFNLTNNTVVMELEYVAANDYYGVAIGLMHAEESIPVQVPFCGVWRFDGQGRLIEHWEYDTDPTAFAALTPDI</sequence>
<dbReference type="AlphaFoldDB" id="A0A291Q1N4"/>
<proteinExistence type="predicted"/>